<dbReference type="Pfam" id="PF00808">
    <property type="entry name" value="CBFD_NFYB_HMF"/>
    <property type="match status" value="1"/>
</dbReference>
<dbReference type="InterPro" id="IPR009072">
    <property type="entry name" value="Histone-fold"/>
</dbReference>
<evidence type="ECO:0000256" key="1">
    <source>
        <dbReference type="ARBA" id="ARBA00006270"/>
    </source>
</evidence>
<dbReference type="SMART" id="SM00176">
    <property type="entry name" value="RAN"/>
    <property type="match status" value="1"/>
</dbReference>
<dbReference type="InterPro" id="IPR001806">
    <property type="entry name" value="Small_GTPase"/>
</dbReference>
<dbReference type="SUPFAM" id="SSF47113">
    <property type="entry name" value="Histone-fold"/>
    <property type="match status" value="1"/>
</dbReference>
<dbReference type="InterPro" id="IPR027417">
    <property type="entry name" value="P-loop_NTPase"/>
</dbReference>
<dbReference type="PANTHER" id="PTHR47979">
    <property type="entry name" value="DRAB11-RELATED"/>
    <property type="match status" value="1"/>
</dbReference>
<dbReference type="GO" id="GO:0046982">
    <property type="term" value="F:protein heterodimerization activity"/>
    <property type="evidence" value="ECO:0007669"/>
    <property type="project" value="InterPro"/>
</dbReference>
<comment type="similarity">
    <text evidence="1">Belongs to the small GTPase superfamily. Rab family.</text>
</comment>
<name>A0A1I8F1J2_9PLAT</name>
<evidence type="ECO:0000256" key="4">
    <source>
        <dbReference type="SAM" id="MobiDB-lite"/>
    </source>
</evidence>
<dbReference type="SMART" id="SM00173">
    <property type="entry name" value="RAS"/>
    <property type="match status" value="1"/>
</dbReference>
<proteinExistence type="inferred from homology"/>
<evidence type="ECO:0000256" key="2">
    <source>
        <dbReference type="ARBA" id="ARBA00022741"/>
    </source>
</evidence>
<dbReference type="PROSITE" id="PS51421">
    <property type="entry name" value="RAS"/>
    <property type="match status" value="1"/>
</dbReference>
<evidence type="ECO:0000259" key="5">
    <source>
        <dbReference type="Pfam" id="PF00808"/>
    </source>
</evidence>
<reference evidence="7" key="1">
    <citation type="submission" date="2016-11" db="UniProtKB">
        <authorList>
            <consortium name="WormBaseParasite"/>
        </authorList>
    </citation>
    <scope>IDENTIFICATION</scope>
</reference>
<dbReference type="SMART" id="SM00175">
    <property type="entry name" value="RAB"/>
    <property type="match status" value="1"/>
</dbReference>
<dbReference type="InterPro" id="IPR050209">
    <property type="entry name" value="Rab_GTPases_membrane_traffic"/>
</dbReference>
<evidence type="ECO:0000313" key="6">
    <source>
        <dbReference type="Proteomes" id="UP000095280"/>
    </source>
</evidence>
<feature type="domain" description="Transcription factor CBF/NF-Y/archaeal histone" evidence="5">
    <location>
        <begin position="89"/>
        <end position="138"/>
    </location>
</feature>
<dbReference type="SUPFAM" id="SSF52540">
    <property type="entry name" value="P-loop containing nucleoside triphosphate hydrolases"/>
    <property type="match status" value="1"/>
</dbReference>
<dbReference type="Gene3D" id="1.10.20.10">
    <property type="entry name" value="Histone, subunit A"/>
    <property type="match status" value="1"/>
</dbReference>
<keyword evidence="3" id="KW-0342">GTP-binding</keyword>
<dbReference type="SMART" id="SM00174">
    <property type="entry name" value="RHO"/>
    <property type="match status" value="1"/>
</dbReference>
<dbReference type="GO" id="GO:0003924">
    <property type="term" value="F:GTPase activity"/>
    <property type="evidence" value="ECO:0007669"/>
    <property type="project" value="InterPro"/>
</dbReference>
<dbReference type="PROSITE" id="PS51419">
    <property type="entry name" value="RAB"/>
    <property type="match status" value="1"/>
</dbReference>
<dbReference type="FunFam" id="3.40.50.300:FF:001072">
    <property type="entry name" value="Rab family GTPase"/>
    <property type="match status" value="1"/>
</dbReference>
<dbReference type="GO" id="GO:0005525">
    <property type="term" value="F:GTP binding"/>
    <property type="evidence" value="ECO:0007669"/>
    <property type="project" value="UniProtKB-KW"/>
</dbReference>
<dbReference type="InterPro" id="IPR005225">
    <property type="entry name" value="Small_GTP-bd"/>
</dbReference>
<dbReference type="Pfam" id="PF00071">
    <property type="entry name" value="Ras"/>
    <property type="match status" value="1"/>
</dbReference>
<sequence length="355" mass="38733">SMSAEPDADPIETETETSKEDTPFEAAQRIDEDDNQQCEAMDIETGQKLVEDEEEPESEPVILAETEKENEVVKLSSLPQDEANYESRSDTRLINKEAVLAVTKATELFIQQLGKAAHDFAVKSKRKTVTKKDVELAINWHPVFSFLDAGTGKSCLLHQFLERKFKADSSHTIGVEFGSKVIDVNGRTVKLQVMLRAIWDTAGQERFKSVTRSYYRGAAGALLVYDVTSRDSYNALSNWLSDARSLASPNIAIVMIGNKRDLDADREVTLMEASQFAQQNCLLFLETSAKTGENVEDAFGHCARAILSKIESGEVDPERLGSGVQFTAGSFSGRSRSLGGGGGGTGDHGGGPLDN</sequence>
<dbReference type="CDD" id="cd22929">
    <property type="entry name" value="HFD_POLE4-like"/>
    <property type="match status" value="1"/>
</dbReference>
<dbReference type="NCBIfam" id="TIGR00231">
    <property type="entry name" value="small_GTP"/>
    <property type="match status" value="1"/>
</dbReference>
<dbReference type="InterPro" id="IPR003958">
    <property type="entry name" value="CBFA_NFYB_domain"/>
</dbReference>
<evidence type="ECO:0000313" key="7">
    <source>
        <dbReference type="WBParaSite" id="maker-unitig_12255-snap-gene-0.2-mRNA-1"/>
    </source>
</evidence>
<feature type="compositionally biased region" description="Gly residues" evidence="4">
    <location>
        <begin position="338"/>
        <end position="355"/>
    </location>
</feature>
<keyword evidence="6" id="KW-1185">Reference proteome</keyword>
<dbReference type="AlphaFoldDB" id="A0A1I8F1J2"/>
<organism evidence="6 7">
    <name type="scientific">Macrostomum lignano</name>
    <dbReference type="NCBI Taxonomy" id="282301"/>
    <lineage>
        <taxon>Eukaryota</taxon>
        <taxon>Metazoa</taxon>
        <taxon>Spiralia</taxon>
        <taxon>Lophotrochozoa</taxon>
        <taxon>Platyhelminthes</taxon>
        <taxon>Rhabditophora</taxon>
        <taxon>Macrostomorpha</taxon>
        <taxon>Macrostomida</taxon>
        <taxon>Macrostomidae</taxon>
        <taxon>Macrostomum</taxon>
    </lineage>
</organism>
<feature type="region of interest" description="Disordered" evidence="4">
    <location>
        <begin position="326"/>
        <end position="355"/>
    </location>
</feature>
<accession>A0A1I8F1J2</accession>
<dbReference type="PRINTS" id="PR00449">
    <property type="entry name" value="RASTRNSFRMNG"/>
</dbReference>
<dbReference type="Gene3D" id="3.40.50.300">
    <property type="entry name" value="P-loop containing nucleotide triphosphate hydrolases"/>
    <property type="match status" value="1"/>
</dbReference>
<protein>
    <submittedName>
        <fullName evidence="7">CBFD_NFYB_HMF domain-containing protein</fullName>
    </submittedName>
</protein>
<feature type="region of interest" description="Disordered" evidence="4">
    <location>
        <begin position="1"/>
        <end position="59"/>
    </location>
</feature>
<dbReference type="Proteomes" id="UP000095280">
    <property type="component" value="Unplaced"/>
</dbReference>
<evidence type="ECO:0000256" key="3">
    <source>
        <dbReference type="ARBA" id="ARBA00023134"/>
    </source>
</evidence>
<keyword evidence="2" id="KW-0547">Nucleotide-binding</keyword>
<feature type="compositionally biased region" description="Acidic residues" evidence="4">
    <location>
        <begin position="1"/>
        <end position="15"/>
    </location>
</feature>
<dbReference type="WBParaSite" id="maker-unitig_12255-snap-gene-0.2-mRNA-1">
    <property type="protein sequence ID" value="maker-unitig_12255-snap-gene-0.2-mRNA-1"/>
    <property type="gene ID" value="maker-unitig_12255-snap-gene-0.2"/>
</dbReference>